<dbReference type="AlphaFoldDB" id="E8T2S0"/>
<sequence length="133" mass="14953">MRKEILAELQSFLESKFPSLYVGRGYRNPAQVLSAKERSHAISIVPASDTQKRLNTKKQITWKILLIVSLRANTSEEGIDTLVETLEAIEKAVDQTNLNGLVIDVNTTGSILNPEVSHPFYEAALEIEVLYRR</sequence>
<dbReference type="RefSeq" id="WP_013536781.1">
    <property type="nucleotide sequence ID" value="NC_014926.1"/>
</dbReference>
<dbReference type="Proteomes" id="UP000006362">
    <property type="component" value="Chromosome"/>
</dbReference>
<name>E8T2S0_THEA1</name>
<accession>E8T2S0</accession>
<proteinExistence type="predicted"/>
<dbReference type="STRING" id="648996.Theam_0021"/>
<evidence type="ECO:0000313" key="2">
    <source>
        <dbReference type="Proteomes" id="UP000006362"/>
    </source>
</evidence>
<dbReference type="HOGENOM" id="CLU_1905761_0_0_0"/>
<dbReference type="EMBL" id="CP002444">
    <property type="protein sequence ID" value="ADU95995.1"/>
    <property type="molecule type" value="Genomic_DNA"/>
</dbReference>
<protein>
    <submittedName>
        <fullName evidence="1">Uncharacterized protein</fullName>
    </submittedName>
</protein>
<keyword evidence="2" id="KW-1185">Reference proteome</keyword>
<dbReference type="KEGG" id="tam:Theam_0021"/>
<gene>
    <name evidence="1" type="ordered locus">Theam_0021</name>
</gene>
<organism evidence="1 2">
    <name type="scientific">Thermovibrio ammonificans (strain DSM 15698 / JCM 12110 / HB-1)</name>
    <dbReference type="NCBI Taxonomy" id="648996"/>
    <lineage>
        <taxon>Bacteria</taxon>
        <taxon>Pseudomonadati</taxon>
        <taxon>Aquificota</taxon>
        <taxon>Aquificia</taxon>
        <taxon>Desulfurobacteriales</taxon>
        <taxon>Desulfurobacteriaceae</taxon>
        <taxon>Thermovibrio</taxon>
    </lineage>
</organism>
<evidence type="ECO:0000313" key="1">
    <source>
        <dbReference type="EMBL" id="ADU95995.1"/>
    </source>
</evidence>
<reference evidence="1" key="1">
    <citation type="submission" date="2011-01" db="EMBL/GenBank/DDBJ databases">
        <title>Complete sequence of chromosome of Thermovibrio ammonificans HB-1.</title>
        <authorList>
            <consortium name="US DOE Joint Genome Institute"/>
            <person name="Lucas S."/>
            <person name="Copeland A."/>
            <person name="Lapidus A."/>
            <person name="Cheng J.-F."/>
            <person name="Goodwin L."/>
            <person name="Pitluck S."/>
            <person name="Davenport K."/>
            <person name="Detter J.C."/>
            <person name="Han C."/>
            <person name="Tapia R."/>
            <person name="Land M."/>
            <person name="Hauser L."/>
            <person name="Kyrpides N."/>
            <person name="Ivanova N."/>
            <person name="Ovchinnikova G."/>
            <person name="Vetriani C."/>
            <person name="Woyke T."/>
        </authorList>
    </citation>
    <scope>NUCLEOTIDE SEQUENCE [LARGE SCALE GENOMIC DNA]</scope>
    <source>
        <strain evidence="1">HB-1</strain>
    </source>
</reference>